<dbReference type="AlphaFoldDB" id="A0A9P3GFL3"/>
<evidence type="ECO:0000259" key="2">
    <source>
        <dbReference type="Pfam" id="PF14613"/>
    </source>
</evidence>
<dbReference type="Proteomes" id="UP000703269">
    <property type="component" value="Unassembled WGS sequence"/>
</dbReference>
<comment type="caution">
    <text evidence="4">The sequence shown here is derived from an EMBL/GenBank/DDBJ whole genome shotgun (WGS) entry which is preliminary data.</text>
</comment>
<evidence type="ECO:0000256" key="1">
    <source>
        <dbReference type="SAM" id="MobiDB-lite"/>
    </source>
</evidence>
<feature type="compositionally biased region" description="Basic and acidic residues" evidence="1">
    <location>
        <begin position="802"/>
        <end position="811"/>
    </location>
</feature>
<evidence type="ECO:0000313" key="4">
    <source>
        <dbReference type="EMBL" id="GJE93419.1"/>
    </source>
</evidence>
<evidence type="ECO:0000259" key="3">
    <source>
        <dbReference type="Pfam" id="PF19343"/>
    </source>
</evidence>
<reference evidence="4 5" key="1">
    <citation type="submission" date="2021-08" db="EMBL/GenBank/DDBJ databases">
        <title>Draft Genome Sequence of Phanerochaete sordida strain YK-624.</title>
        <authorList>
            <person name="Mori T."/>
            <person name="Dohra H."/>
            <person name="Suzuki T."/>
            <person name="Kawagishi H."/>
            <person name="Hirai H."/>
        </authorList>
    </citation>
    <scope>NUCLEOTIDE SEQUENCE [LARGE SCALE GENOMIC DNA]</scope>
    <source>
        <strain evidence="4 5">YK-624</strain>
    </source>
</reference>
<accession>A0A9P3GFL3</accession>
<protein>
    <submittedName>
        <fullName evidence="4">Uncharacterized protein</fullName>
    </submittedName>
</protein>
<proteinExistence type="predicted"/>
<keyword evidence="5" id="KW-1185">Reference proteome</keyword>
<dbReference type="Pfam" id="PF19343">
    <property type="entry name" value="HAM1_N"/>
    <property type="match status" value="2"/>
</dbReference>
<dbReference type="OrthoDB" id="19394at2759"/>
<feature type="region of interest" description="Disordered" evidence="1">
    <location>
        <begin position="800"/>
        <end position="821"/>
    </location>
</feature>
<organism evidence="4 5">
    <name type="scientific">Phanerochaete sordida</name>
    <dbReference type="NCBI Taxonomy" id="48140"/>
    <lineage>
        <taxon>Eukaryota</taxon>
        <taxon>Fungi</taxon>
        <taxon>Dikarya</taxon>
        <taxon>Basidiomycota</taxon>
        <taxon>Agaricomycotina</taxon>
        <taxon>Agaricomycetes</taxon>
        <taxon>Polyporales</taxon>
        <taxon>Phanerochaetaceae</taxon>
        <taxon>Phanerochaete</taxon>
    </lineage>
</organism>
<dbReference type="EMBL" id="BPQB01000032">
    <property type="protein sequence ID" value="GJE93419.1"/>
    <property type="molecule type" value="Genomic_DNA"/>
</dbReference>
<sequence>MDKASSVIAALDAGKLPSQQQVDQFIDWLLQSGLTEVEPSSDYGELSENGRVLVQDIRDILNAYKQMGDNKNGDNLIQQSLWHLHEADITNASTNISGSAPDQAQKDAAAMARSLRTIFSILLSTMTSETQSVFHDFASFMRLALADAADYVSQSAGSAAQTLRQVDEEVSKGERNEVGMKNKPEEEKFKNKDTREQFEITMDTVKEAGSETIGAAQVAAATSKDLANRTNERVQNAFYSICDRAQENQEYHDSINNIFDILRKWVHKSLDTAGDVNTDTSLESFIDDPTPEKHLIQAIRGVREFFERNANGKSLDDFFAALRVCGVDIQQDEKLRQAMDDTLDHMRRCVDERDYVRSGEAQEKREELKTRWRDITSADTAEGQKWRDDYEKLKTQWKEFSVALEGGEDLARLRKAQGKLASDLEDAFVTAASKAADKAAENAGALNQPVWMWQDMFNAYLPRLLSILKDIPIPRTEYKDNDVEFVLEDLDISRFALLPGHAYIRNITDIDIKAPAAGEAQTAVGSLTRVYAQGVQLALREVSFWFKQKTTSLGPSEFSGILELTLPPQGIDVDVVVRMIPNSPEGLKERERKKGFWDVQRVEVKVSDELDLTIKQSNHQVLASVLKPVITSRFRDTLQTVLAENIRGALEWADNVAWDVGNRAEVFEDAGLPRGAALVAGFWSELGKLSRGEGGLLKGWKATGTGLIKDEGNVRADAVFAMGAEPQVLSGEKRGPKGNFADSLQERVATEMDVDVEQLQAEVVGQAESVGQRAKEVAGEAKDAVKEGYQKVKSFKQTVDQKAAEEKKRPGWESGAFDVCA</sequence>
<dbReference type="Pfam" id="PF14613">
    <property type="entry name" value="HAM1_C"/>
    <property type="match status" value="1"/>
</dbReference>
<feature type="domain" description="HAM1-like N-terminal" evidence="3">
    <location>
        <begin position="245"/>
        <end position="578"/>
    </location>
</feature>
<dbReference type="InterPro" id="IPR045967">
    <property type="entry name" value="HAM1-like_N"/>
</dbReference>
<dbReference type="InterPro" id="IPR027842">
    <property type="entry name" value="HAM1-like_C"/>
</dbReference>
<dbReference type="PANTHER" id="PTHR31138">
    <property type="entry name" value="CHROMOSOME 19, WHOLE GENOME SHOTGUN SEQUENCE"/>
    <property type="match status" value="1"/>
</dbReference>
<evidence type="ECO:0000313" key="5">
    <source>
        <dbReference type="Proteomes" id="UP000703269"/>
    </source>
</evidence>
<name>A0A9P3GFL3_9APHY</name>
<feature type="domain" description="HAM1-like C-terminal" evidence="2">
    <location>
        <begin position="608"/>
        <end position="671"/>
    </location>
</feature>
<feature type="domain" description="HAM1-like N-terminal" evidence="3">
    <location>
        <begin position="6"/>
        <end position="225"/>
    </location>
</feature>
<gene>
    <name evidence="4" type="ORF">PsYK624_095780</name>
</gene>
<dbReference type="PANTHER" id="PTHR31138:SF1">
    <property type="entry name" value="PDZ DOMAIN-CONTAINING PROTEIN"/>
    <property type="match status" value="1"/>
</dbReference>